<evidence type="ECO:0000313" key="2">
    <source>
        <dbReference type="EMBL" id="KAI7797900.1"/>
    </source>
</evidence>
<feature type="non-terminal residue" evidence="2">
    <location>
        <position position="1"/>
    </location>
</feature>
<sequence length="80" mass="9111">MSVRWETEGLQTVGIVCLVLMFLKLMHLLGLIDITETADSSDSDLELSTVRHQPEGLEQLQAQTKFTKKELQSLYRGFKN</sequence>
<name>A0A9W7TIL4_TRIRA</name>
<keyword evidence="1" id="KW-0812">Transmembrane</keyword>
<comment type="caution">
    <text evidence="2">The sequence shown here is derived from an EMBL/GenBank/DDBJ whole genome shotgun (WGS) entry which is preliminary data.</text>
</comment>
<reference evidence="2" key="1">
    <citation type="submission" date="2021-02" db="EMBL/GenBank/DDBJ databases">
        <title>Comparative genomics reveals that relaxation of natural selection precedes convergent phenotypic evolution of cavefish.</title>
        <authorList>
            <person name="Peng Z."/>
        </authorList>
    </citation>
    <scope>NUCLEOTIDE SEQUENCE</scope>
    <source>
        <tissue evidence="2">Muscle</tissue>
    </source>
</reference>
<protein>
    <submittedName>
        <fullName evidence="2">Calsenilin-like</fullName>
    </submittedName>
</protein>
<evidence type="ECO:0000256" key="1">
    <source>
        <dbReference type="SAM" id="Phobius"/>
    </source>
</evidence>
<dbReference type="AlphaFoldDB" id="A0A9W7TIL4"/>
<dbReference type="Gene3D" id="1.10.238.10">
    <property type="entry name" value="EF-hand"/>
    <property type="match status" value="1"/>
</dbReference>
<evidence type="ECO:0000313" key="3">
    <source>
        <dbReference type="Proteomes" id="UP001059041"/>
    </source>
</evidence>
<dbReference type="EMBL" id="JAFHDT010000017">
    <property type="protein sequence ID" value="KAI7797900.1"/>
    <property type="molecule type" value="Genomic_DNA"/>
</dbReference>
<dbReference type="Proteomes" id="UP001059041">
    <property type="component" value="Linkage Group LG17"/>
</dbReference>
<keyword evidence="3" id="KW-1185">Reference proteome</keyword>
<accession>A0A9W7TIL4</accession>
<organism evidence="2 3">
    <name type="scientific">Triplophysa rosa</name>
    <name type="common">Cave loach</name>
    <dbReference type="NCBI Taxonomy" id="992332"/>
    <lineage>
        <taxon>Eukaryota</taxon>
        <taxon>Metazoa</taxon>
        <taxon>Chordata</taxon>
        <taxon>Craniata</taxon>
        <taxon>Vertebrata</taxon>
        <taxon>Euteleostomi</taxon>
        <taxon>Actinopterygii</taxon>
        <taxon>Neopterygii</taxon>
        <taxon>Teleostei</taxon>
        <taxon>Ostariophysi</taxon>
        <taxon>Cypriniformes</taxon>
        <taxon>Nemacheilidae</taxon>
        <taxon>Triplophysa</taxon>
    </lineage>
</organism>
<feature type="transmembrane region" description="Helical" evidence="1">
    <location>
        <begin position="12"/>
        <end position="32"/>
    </location>
</feature>
<gene>
    <name evidence="2" type="ORF">IRJ41_021158</name>
</gene>
<keyword evidence="1" id="KW-1133">Transmembrane helix</keyword>
<proteinExistence type="predicted"/>
<keyword evidence="1" id="KW-0472">Membrane</keyword>